<evidence type="ECO:0000313" key="1">
    <source>
        <dbReference type="EMBL" id="GJT88945.1"/>
    </source>
</evidence>
<dbReference type="Proteomes" id="UP001151760">
    <property type="component" value="Unassembled WGS sequence"/>
</dbReference>
<accession>A0ABQ5HMC5</accession>
<organism evidence="1 2">
    <name type="scientific">Tanacetum coccineum</name>
    <dbReference type="NCBI Taxonomy" id="301880"/>
    <lineage>
        <taxon>Eukaryota</taxon>
        <taxon>Viridiplantae</taxon>
        <taxon>Streptophyta</taxon>
        <taxon>Embryophyta</taxon>
        <taxon>Tracheophyta</taxon>
        <taxon>Spermatophyta</taxon>
        <taxon>Magnoliopsida</taxon>
        <taxon>eudicotyledons</taxon>
        <taxon>Gunneridae</taxon>
        <taxon>Pentapetalae</taxon>
        <taxon>asterids</taxon>
        <taxon>campanulids</taxon>
        <taxon>Asterales</taxon>
        <taxon>Asteraceae</taxon>
        <taxon>Asteroideae</taxon>
        <taxon>Anthemideae</taxon>
        <taxon>Anthemidinae</taxon>
        <taxon>Tanacetum</taxon>
    </lineage>
</organism>
<keyword evidence="2" id="KW-1185">Reference proteome</keyword>
<dbReference type="EMBL" id="BQNB010019778">
    <property type="protein sequence ID" value="GJT88945.1"/>
    <property type="molecule type" value="Genomic_DNA"/>
</dbReference>
<reference evidence="1" key="1">
    <citation type="journal article" date="2022" name="Int. J. Mol. Sci.">
        <title>Draft Genome of Tanacetum Coccineum: Genomic Comparison of Closely Related Tanacetum-Family Plants.</title>
        <authorList>
            <person name="Yamashiro T."/>
            <person name="Shiraishi A."/>
            <person name="Nakayama K."/>
            <person name="Satake H."/>
        </authorList>
    </citation>
    <scope>NUCLEOTIDE SEQUENCE</scope>
</reference>
<protein>
    <submittedName>
        <fullName evidence="1">Uncharacterized protein</fullName>
    </submittedName>
</protein>
<reference evidence="1" key="2">
    <citation type="submission" date="2022-01" db="EMBL/GenBank/DDBJ databases">
        <authorList>
            <person name="Yamashiro T."/>
            <person name="Shiraishi A."/>
            <person name="Satake H."/>
            <person name="Nakayama K."/>
        </authorList>
    </citation>
    <scope>NUCLEOTIDE SEQUENCE</scope>
</reference>
<sequence>MLLKNLVSLVKELSTISFMFEVMRVCDGVKRFLEISLGEEEIVRSNLMKTRRVSKNKGRVDGKGRIQRCFKLVIQWPSKVIVQNTTFNDLKSVCWRMLGESGEEDESKRDEFCLMALDNNEVLSDTPYYSSSSLDSESLQNEYNKLVILGKDLDTTEKENPKVVIKC</sequence>
<name>A0ABQ5HMC5_9ASTR</name>
<proteinExistence type="predicted"/>
<gene>
    <name evidence="1" type="ORF">Tco_1070662</name>
</gene>
<comment type="caution">
    <text evidence="1">The sequence shown here is derived from an EMBL/GenBank/DDBJ whole genome shotgun (WGS) entry which is preliminary data.</text>
</comment>
<evidence type="ECO:0000313" key="2">
    <source>
        <dbReference type="Proteomes" id="UP001151760"/>
    </source>
</evidence>